<evidence type="ECO:0000313" key="2">
    <source>
        <dbReference type="EMBL" id="OQU86735.1"/>
    </source>
</evidence>
<protein>
    <recommendedName>
        <fullName evidence="1">No apical meristem-associated C-terminal domain-containing protein</fullName>
    </recommendedName>
</protein>
<dbReference type="Proteomes" id="UP000000768">
    <property type="component" value="Chromosome 3"/>
</dbReference>
<keyword evidence="3" id="KW-1185">Reference proteome</keyword>
<dbReference type="InParanoid" id="A0A1W0VX95"/>
<evidence type="ECO:0000313" key="3">
    <source>
        <dbReference type="Proteomes" id="UP000000768"/>
    </source>
</evidence>
<dbReference type="Pfam" id="PF14303">
    <property type="entry name" value="NAM-associated"/>
    <property type="match status" value="1"/>
</dbReference>
<evidence type="ECO:0000259" key="1">
    <source>
        <dbReference type="Pfam" id="PF14303"/>
    </source>
</evidence>
<feature type="domain" description="No apical meristem-associated C-terminal" evidence="1">
    <location>
        <begin position="16"/>
        <end position="55"/>
    </location>
</feature>
<name>A0A1W0VX95_SORBI</name>
<gene>
    <name evidence="2" type="ORF">SORBI_3003G136301</name>
</gene>
<dbReference type="EMBL" id="CM000762">
    <property type="protein sequence ID" value="OQU86735.1"/>
    <property type="molecule type" value="Genomic_DNA"/>
</dbReference>
<sequence>MKKERWEKDMMVEQRRLRMDEERLQWEQEQKIMFCDMTTMDDDQRAYVKAKRAKIVKAMSASSSGYGCSVKCRNLTGSVI</sequence>
<reference evidence="3" key="2">
    <citation type="journal article" date="2018" name="Plant J.">
        <title>The Sorghum bicolor reference genome: improved assembly, gene annotations, a transcriptome atlas, and signatures of genome organization.</title>
        <authorList>
            <person name="McCormick R.F."/>
            <person name="Truong S.K."/>
            <person name="Sreedasyam A."/>
            <person name="Jenkins J."/>
            <person name="Shu S."/>
            <person name="Sims D."/>
            <person name="Kennedy M."/>
            <person name="Amirebrahimi M."/>
            <person name="Weers B.D."/>
            <person name="McKinley B."/>
            <person name="Mattison A."/>
            <person name="Morishige D.T."/>
            <person name="Grimwood J."/>
            <person name="Schmutz J."/>
            <person name="Mullet J.E."/>
        </authorList>
    </citation>
    <scope>NUCLEOTIDE SEQUENCE [LARGE SCALE GENOMIC DNA]</scope>
    <source>
        <strain evidence="3">cv. BTx623</strain>
    </source>
</reference>
<dbReference type="InterPro" id="IPR029466">
    <property type="entry name" value="NAM-associated_C"/>
</dbReference>
<dbReference type="Gramene" id="OQU86735">
    <property type="protein sequence ID" value="OQU86735"/>
    <property type="gene ID" value="SORBI_3003G136301"/>
</dbReference>
<accession>A0A1W0VX95</accession>
<dbReference type="AlphaFoldDB" id="A0A1W0VX95"/>
<proteinExistence type="predicted"/>
<dbReference type="STRING" id="4558.A0A1W0VX95"/>
<organism evidence="2 3">
    <name type="scientific">Sorghum bicolor</name>
    <name type="common">Sorghum</name>
    <name type="synonym">Sorghum vulgare</name>
    <dbReference type="NCBI Taxonomy" id="4558"/>
    <lineage>
        <taxon>Eukaryota</taxon>
        <taxon>Viridiplantae</taxon>
        <taxon>Streptophyta</taxon>
        <taxon>Embryophyta</taxon>
        <taxon>Tracheophyta</taxon>
        <taxon>Spermatophyta</taxon>
        <taxon>Magnoliopsida</taxon>
        <taxon>Liliopsida</taxon>
        <taxon>Poales</taxon>
        <taxon>Poaceae</taxon>
        <taxon>PACMAD clade</taxon>
        <taxon>Panicoideae</taxon>
        <taxon>Andropogonodae</taxon>
        <taxon>Andropogoneae</taxon>
        <taxon>Sorghinae</taxon>
        <taxon>Sorghum</taxon>
    </lineage>
</organism>
<reference evidence="2 3" key="1">
    <citation type="journal article" date="2009" name="Nature">
        <title>The Sorghum bicolor genome and the diversification of grasses.</title>
        <authorList>
            <person name="Paterson A.H."/>
            <person name="Bowers J.E."/>
            <person name="Bruggmann R."/>
            <person name="Dubchak I."/>
            <person name="Grimwood J."/>
            <person name="Gundlach H."/>
            <person name="Haberer G."/>
            <person name="Hellsten U."/>
            <person name="Mitros T."/>
            <person name="Poliakov A."/>
            <person name="Schmutz J."/>
            <person name="Spannagl M."/>
            <person name="Tang H."/>
            <person name="Wang X."/>
            <person name="Wicker T."/>
            <person name="Bharti A.K."/>
            <person name="Chapman J."/>
            <person name="Feltus F.A."/>
            <person name="Gowik U."/>
            <person name="Grigoriev I.V."/>
            <person name="Lyons E."/>
            <person name="Maher C.A."/>
            <person name="Martis M."/>
            <person name="Narechania A."/>
            <person name="Otillar R.P."/>
            <person name="Penning B.W."/>
            <person name="Salamov A.A."/>
            <person name="Wang Y."/>
            <person name="Zhang L."/>
            <person name="Carpita N.C."/>
            <person name="Freeling M."/>
            <person name="Gingle A.R."/>
            <person name="Hash C.T."/>
            <person name="Keller B."/>
            <person name="Klein P."/>
            <person name="Kresovich S."/>
            <person name="McCann M.C."/>
            <person name="Ming R."/>
            <person name="Peterson D.G."/>
            <person name="Mehboob-ur-Rahman"/>
            <person name="Ware D."/>
            <person name="Westhoff P."/>
            <person name="Mayer K.F."/>
            <person name="Messing J."/>
            <person name="Rokhsar D.S."/>
        </authorList>
    </citation>
    <scope>NUCLEOTIDE SEQUENCE [LARGE SCALE GENOMIC DNA]</scope>
    <source>
        <strain evidence="3">cv. BTx623</strain>
    </source>
</reference>